<dbReference type="GO" id="GO:0004222">
    <property type="term" value="F:metalloendopeptidase activity"/>
    <property type="evidence" value="ECO:0007669"/>
    <property type="project" value="InterPro"/>
</dbReference>
<dbReference type="AlphaFoldDB" id="A0A370FRD6"/>
<name>A0A370FRD6_9BURK</name>
<evidence type="ECO:0000313" key="9">
    <source>
        <dbReference type="EMBL" id="RDI28919.1"/>
    </source>
</evidence>
<comment type="caution">
    <text evidence="9">The sequence shown here is derived from an EMBL/GenBank/DDBJ whole genome shotgun (WGS) entry which is preliminary data.</text>
</comment>
<keyword evidence="6" id="KW-0482">Metalloprotease</keyword>
<keyword evidence="4" id="KW-0378">Hydrolase</keyword>
<evidence type="ECO:0000256" key="5">
    <source>
        <dbReference type="ARBA" id="ARBA00022833"/>
    </source>
</evidence>
<sequence>MPAPPSTAARGISSLSGPRRPRRGARVALAVALAAAQLAAVPLHAQTLTPARPLPGLGDGAEMSTGTERELGDRIARELYRDPDFVDDPVLADYVQGIWQPLLAAARQRGELTPELDERFAWVLLIGRDRSINAFALPGGYLGVNTGLIAIVGSRDELASVLAHELTHVTQRHISRMLTQQSRQMPLMLAAMLLGGLAMSKSGRSGGDLGSAMMVGGQAMAMQKQLDFSRDMEREADRIGFGVMSQAGFAPQGAAVMFEKLQYASRLNDNGSYPYLRSHPLTSERITEMQARVQFREGAPPPTVALTPEHAMIAARARVLGRPGVDLLRQWVQAAQGSTAPASAATAGTLYAGAMAAKELRDLAAARSLAQKLRTQVGTAGEPARLARLLAAEIEMGAGNAPAAVALLDVRAKTRGEMLMAGQAALLTRTHAAEAAPVLRDWVATHPRDATVWRLLGGLYDVEGDTLRAIRAEAESQVAQLDYVAARDRFRAAQDYVRETTAKGGRIDHIEASIVDVRAREIERLAREQMEEKPM</sequence>
<evidence type="ECO:0000256" key="3">
    <source>
        <dbReference type="ARBA" id="ARBA00022723"/>
    </source>
</evidence>
<evidence type="ECO:0000256" key="7">
    <source>
        <dbReference type="SAM" id="MobiDB-lite"/>
    </source>
</evidence>
<dbReference type="GO" id="GO:0046872">
    <property type="term" value="F:metal ion binding"/>
    <property type="evidence" value="ECO:0007669"/>
    <property type="project" value="UniProtKB-KW"/>
</dbReference>
<dbReference type="STRING" id="433924.NS331_15670"/>
<dbReference type="InterPro" id="IPR001915">
    <property type="entry name" value="Peptidase_M48"/>
</dbReference>
<dbReference type="EMBL" id="QQAV01000001">
    <property type="protein sequence ID" value="RDI28919.1"/>
    <property type="molecule type" value="Genomic_DNA"/>
</dbReference>
<keyword evidence="5" id="KW-0862">Zinc</keyword>
<evidence type="ECO:0000259" key="8">
    <source>
        <dbReference type="Pfam" id="PF01435"/>
    </source>
</evidence>
<proteinExistence type="predicted"/>
<evidence type="ECO:0000256" key="4">
    <source>
        <dbReference type="ARBA" id="ARBA00022801"/>
    </source>
</evidence>
<protein>
    <submittedName>
        <fullName evidence="9">Putative Zn-dependent protease</fullName>
    </submittedName>
</protein>
<evidence type="ECO:0000256" key="6">
    <source>
        <dbReference type="ARBA" id="ARBA00023049"/>
    </source>
</evidence>
<evidence type="ECO:0000256" key="2">
    <source>
        <dbReference type="ARBA" id="ARBA00022670"/>
    </source>
</evidence>
<dbReference type="PANTHER" id="PTHR22726">
    <property type="entry name" value="METALLOENDOPEPTIDASE OMA1"/>
    <property type="match status" value="1"/>
</dbReference>
<dbReference type="Proteomes" id="UP000255265">
    <property type="component" value="Unassembled WGS sequence"/>
</dbReference>
<feature type="region of interest" description="Disordered" evidence="7">
    <location>
        <begin position="1"/>
        <end position="20"/>
    </location>
</feature>
<feature type="domain" description="Peptidase M48" evidence="8">
    <location>
        <begin position="125"/>
        <end position="292"/>
    </location>
</feature>
<evidence type="ECO:0000256" key="1">
    <source>
        <dbReference type="ARBA" id="ARBA00001947"/>
    </source>
</evidence>
<comment type="cofactor">
    <cofactor evidence="1">
        <name>Zn(2+)</name>
        <dbReference type="ChEBI" id="CHEBI:29105"/>
    </cofactor>
</comment>
<dbReference type="OrthoDB" id="9810445at2"/>
<organism evidence="9 10">
    <name type="scientific">Pseudacidovorax intermedius</name>
    <dbReference type="NCBI Taxonomy" id="433924"/>
    <lineage>
        <taxon>Bacteria</taxon>
        <taxon>Pseudomonadati</taxon>
        <taxon>Pseudomonadota</taxon>
        <taxon>Betaproteobacteria</taxon>
        <taxon>Burkholderiales</taxon>
        <taxon>Comamonadaceae</taxon>
        <taxon>Pseudacidovorax</taxon>
    </lineage>
</organism>
<feature type="region of interest" description="Disordered" evidence="7">
    <location>
        <begin position="49"/>
        <end position="68"/>
    </location>
</feature>
<dbReference type="Pfam" id="PF01435">
    <property type="entry name" value="Peptidase_M48"/>
    <property type="match status" value="1"/>
</dbReference>
<keyword evidence="10" id="KW-1185">Reference proteome</keyword>
<dbReference type="Gene3D" id="3.30.2010.10">
    <property type="entry name" value="Metalloproteases ('zincins'), catalytic domain"/>
    <property type="match status" value="1"/>
</dbReference>
<reference evidence="9 10" key="1">
    <citation type="submission" date="2018-07" db="EMBL/GenBank/DDBJ databases">
        <title>Genomic Encyclopedia of Type Strains, Phase IV (KMG-IV): sequencing the most valuable type-strain genomes for metagenomic binning, comparative biology and taxonomic classification.</title>
        <authorList>
            <person name="Goeker M."/>
        </authorList>
    </citation>
    <scope>NUCLEOTIDE SEQUENCE [LARGE SCALE GENOMIC DNA]</scope>
    <source>
        <strain evidence="9 10">DSM 21352</strain>
    </source>
</reference>
<keyword evidence="2 9" id="KW-0645">Protease</keyword>
<evidence type="ECO:0000313" key="10">
    <source>
        <dbReference type="Proteomes" id="UP000255265"/>
    </source>
</evidence>
<dbReference type="GO" id="GO:0016020">
    <property type="term" value="C:membrane"/>
    <property type="evidence" value="ECO:0007669"/>
    <property type="project" value="TreeGrafter"/>
</dbReference>
<gene>
    <name evidence="9" type="ORF">DFR41_101675</name>
</gene>
<dbReference type="InterPro" id="IPR051156">
    <property type="entry name" value="Mito/Outer_Membr_Metalloprot"/>
</dbReference>
<keyword evidence="3" id="KW-0479">Metal-binding</keyword>
<dbReference type="GO" id="GO:0051603">
    <property type="term" value="P:proteolysis involved in protein catabolic process"/>
    <property type="evidence" value="ECO:0007669"/>
    <property type="project" value="TreeGrafter"/>
</dbReference>
<accession>A0A370FRD6</accession>
<dbReference type="PANTHER" id="PTHR22726:SF1">
    <property type="entry name" value="METALLOENDOPEPTIDASE OMA1, MITOCHONDRIAL"/>
    <property type="match status" value="1"/>
</dbReference>